<proteinExistence type="predicted"/>
<dbReference type="InterPro" id="IPR045572">
    <property type="entry name" value="RE_endonuc_C"/>
</dbReference>
<evidence type="ECO:0000259" key="1">
    <source>
        <dbReference type="Pfam" id="PF19778"/>
    </source>
</evidence>
<gene>
    <name evidence="2" type="ORF">GAK29_02661</name>
</gene>
<dbReference type="Proteomes" id="UP000490535">
    <property type="component" value="Unassembled WGS sequence"/>
</dbReference>
<name>A0A833UQA9_ACIBZ</name>
<dbReference type="GO" id="GO:0015668">
    <property type="term" value="F:type III site-specific deoxyribonuclease activity"/>
    <property type="evidence" value="ECO:0007669"/>
    <property type="project" value="InterPro"/>
</dbReference>
<comment type="caution">
    <text evidence="2">The sequence shown here is derived from an EMBL/GenBank/DDBJ whole genome shotgun (WGS) entry which is preliminary data.</text>
</comment>
<evidence type="ECO:0000313" key="3">
    <source>
        <dbReference type="Proteomes" id="UP000490535"/>
    </source>
</evidence>
<dbReference type="EMBL" id="WNDP01000065">
    <property type="protein sequence ID" value="KAF1024316.1"/>
    <property type="molecule type" value="Genomic_DNA"/>
</dbReference>
<accession>A0A833UQA9</accession>
<sequence>MIEAQKSVYTHVIYDSAGVEQNFALDLEKNEKIKIYAKLPSWFKVPTPLGTYNPDWAIVVDDEGEEKLFFVVETKSSTWWDDLRHQEGAKIKCGEQHFAALAADIEKPAEYIKAKDVDGFMSYVG</sequence>
<dbReference type="AlphaFoldDB" id="A0A833UQA9"/>
<reference evidence="3" key="1">
    <citation type="journal article" date="2020" name="MBio">
        <title>Horizontal gene transfer to a defensive symbiont with a reduced genome amongst a multipartite beetle microbiome.</title>
        <authorList>
            <person name="Waterworth S.C."/>
            <person name="Florez L.V."/>
            <person name="Rees E.R."/>
            <person name="Hertweck C."/>
            <person name="Kaltenpoth M."/>
            <person name="Kwan J.C."/>
        </authorList>
    </citation>
    <scope>NUCLEOTIDE SEQUENCE [LARGE SCALE GENOMIC DNA]</scope>
</reference>
<dbReference type="Pfam" id="PF19778">
    <property type="entry name" value="RE_endonuc"/>
    <property type="match status" value="1"/>
</dbReference>
<protein>
    <recommendedName>
        <fullName evidence="1">Type III restriction enzyme C-terminal endonuclease domain-containing protein</fullName>
    </recommendedName>
</protein>
<evidence type="ECO:0000313" key="2">
    <source>
        <dbReference type="EMBL" id="KAF1024316.1"/>
    </source>
</evidence>
<feature type="domain" description="Type III restriction enzyme C-terminal endonuclease" evidence="1">
    <location>
        <begin position="5"/>
        <end position="104"/>
    </location>
</feature>
<organism evidence="2 3">
    <name type="scientific">Acinetobacter bereziniae</name>
    <name type="common">Acinetobacter genomosp. 10</name>
    <dbReference type="NCBI Taxonomy" id="106648"/>
    <lineage>
        <taxon>Bacteria</taxon>
        <taxon>Pseudomonadati</taxon>
        <taxon>Pseudomonadota</taxon>
        <taxon>Gammaproteobacteria</taxon>
        <taxon>Moraxellales</taxon>
        <taxon>Moraxellaceae</taxon>
        <taxon>Acinetobacter</taxon>
    </lineage>
</organism>